<organism evidence="2 3">
    <name type="scientific">Taenia crassiceps</name>
    <dbReference type="NCBI Taxonomy" id="6207"/>
    <lineage>
        <taxon>Eukaryota</taxon>
        <taxon>Metazoa</taxon>
        <taxon>Spiralia</taxon>
        <taxon>Lophotrochozoa</taxon>
        <taxon>Platyhelminthes</taxon>
        <taxon>Cestoda</taxon>
        <taxon>Eucestoda</taxon>
        <taxon>Cyclophyllidea</taxon>
        <taxon>Taeniidae</taxon>
        <taxon>Taenia</taxon>
    </lineage>
</organism>
<dbReference type="EMBL" id="JAKROA010000018">
    <property type="protein sequence ID" value="KAL5103415.1"/>
    <property type="molecule type" value="Genomic_DNA"/>
</dbReference>
<dbReference type="SUPFAM" id="SSF57850">
    <property type="entry name" value="RING/U-box"/>
    <property type="match status" value="1"/>
</dbReference>
<feature type="compositionally biased region" description="Pro residues" evidence="1">
    <location>
        <begin position="47"/>
        <end position="60"/>
    </location>
</feature>
<evidence type="ECO:0000313" key="2">
    <source>
        <dbReference type="EMBL" id="KAL5103415.1"/>
    </source>
</evidence>
<comment type="caution">
    <text evidence="2">The sequence shown here is derived from an EMBL/GenBank/DDBJ whole genome shotgun (WGS) entry which is preliminary data.</text>
</comment>
<keyword evidence="3" id="KW-1185">Reference proteome</keyword>
<evidence type="ECO:0000313" key="3">
    <source>
        <dbReference type="Proteomes" id="UP001651158"/>
    </source>
</evidence>
<gene>
    <name evidence="2" type="ORF">TcWFU_007716</name>
</gene>
<proteinExistence type="predicted"/>
<reference evidence="2 3" key="1">
    <citation type="journal article" date="2022" name="Front. Cell. Infect. Microbiol.">
        <title>The Genomes of Two Strains of Taenia crassiceps the Animal Model for the Study of Human Cysticercosis.</title>
        <authorList>
            <person name="Bobes R.J."/>
            <person name="Estrada K."/>
            <person name="Rios-Valencia D.G."/>
            <person name="Calderon-Gallegos A."/>
            <person name="de la Torre P."/>
            <person name="Carrero J.C."/>
            <person name="Sanchez-Flores A."/>
            <person name="Laclette J.P."/>
        </authorList>
    </citation>
    <scope>NUCLEOTIDE SEQUENCE [LARGE SCALE GENOMIC DNA]</scope>
    <source>
        <strain evidence="2">WFUcys</strain>
    </source>
</reference>
<name>A0ABR4Q1F3_9CEST</name>
<dbReference type="Proteomes" id="UP001651158">
    <property type="component" value="Unassembled WGS sequence"/>
</dbReference>
<sequence>MILVLPVDRCHVVVKNTGMLWRKRNTQHDSPCPESLGGREGGSSDDNPPPVSNSPCPSPSQPQLQSNEAALTFKLAKEMEHFQLLKWNACAFWSWDVMHDTCVICRNAMMSLFNVRMAHEWWKGKAKWGRKIGTFVHAENHWRESPRHLIPLHLIPPHVAFLLTDPIQWFGRSTRSQRPLLANAWRPRISTASLALLANGSTRFHTGCARLHGLVTRPLGVACDRSQCLLGRCLRPSHCLPLSLSLCLCLSTVRATAR</sequence>
<accession>A0ABR4Q1F3</accession>
<protein>
    <submittedName>
        <fullName evidence="2">Uncharacterized protein</fullName>
    </submittedName>
</protein>
<evidence type="ECO:0000256" key="1">
    <source>
        <dbReference type="SAM" id="MobiDB-lite"/>
    </source>
</evidence>
<feature type="region of interest" description="Disordered" evidence="1">
    <location>
        <begin position="24"/>
        <end position="64"/>
    </location>
</feature>